<dbReference type="KEGG" id="daf:Desaf_2134"/>
<dbReference type="Gene3D" id="3.40.630.30">
    <property type="match status" value="1"/>
</dbReference>
<dbReference type="AlphaFoldDB" id="F3Z411"/>
<dbReference type="InterPro" id="IPR038740">
    <property type="entry name" value="BioF2-like_GNAT_dom"/>
</dbReference>
<organism evidence="2 3">
    <name type="scientific">Desulfocurvibacter africanus subsp. africanus str. Walvis Bay</name>
    <dbReference type="NCBI Taxonomy" id="690850"/>
    <lineage>
        <taxon>Bacteria</taxon>
        <taxon>Pseudomonadati</taxon>
        <taxon>Thermodesulfobacteriota</taxon>
        <taxon>Desulfovibrionia</taxon>
        <taxon>Desulfovibrionales</taxon>
        <taxon>Desulfovibrionaceae</taxon>
        <taxon>Desulfocurvibacter</taxon>
    </lineage>
</organism>
<dbReference type="eggNOG" id="COG5653">
    <property type="taxonomic scope" value="Bacteria"/>
</dbReference>
<evidence type="ECO:0000313" key="2">
    <source>
        <dbReference type="EMBL" id="EGJ50463.1"/>
    </source>
</evidence>
<evidence type="ECO:0000259" key="1">
    <source>
        <dbReference type="Pfam" id="PF13480"/>
    </source>
</evidence>
<accession>F3Z411</accession>
<gene>
    <name evidence="2" type="ORF">Desaf_2134</name>
</gene>
<dbReference type="InterPro" id="IPR016181">
    <property type="entry name" value="Acyl_CoA_acyltransferase"/>
</dbReference>
<dbReference type="Pfam" id="PF13480">
    <property type="entry name" value="Acetyltransf_6"/>
    <property type="match status" value="1"/>
</dbReference>
<dbReference type="Proteomes" id="UP000007844">
    <property type="component" value="Chromosome"/>
</dbReference>
<name>F3Z411_DESAF</name>
<reference evidence="2 3" key="1">
    <citation type="journal article" date="2011" name="J. Bacteriol.">
        <title>Genome sequence of the mercury-methylating and pleomorphic Desulfovibrio africanus Strain Walvis Bay.</title>
        <authorList>
            <person name="Brown S.D."/>
            <person name="Wall J.D."/>
            <person name="Kucken A.M."/>
            <person name="Gilmour C.C."/>
            <person name="Podar M."/>
            <person name="Brandt C.C."/>
            <person name="Teshima H."/>
            <person name="Detter J.C."/>
            <person name="Han C.S."/>
            <person name="Land M.L."/>
            <person name="Lucas S."/>
            <person name="Han J."/>
            <person name="Pennacchio L."/>
            <person name="Nolan M."/>
            <person name="Pitluck S."/>
            <person name="Woyke T."/>
            <person name="Goodwin L."/>
            <person name="Palumbo A.V."/>
            <person name="Elias D.A."/>
        </authorList>
    </citation>
    <scope>NUCLEOTIDE SEQUENCE [LARGE SCALE GENOMIC DNA]</scope>
    <source>
        <strain evidence="2 3">Walvis Bay</strain>
    </source>
</reference>
<keyword evidence="3" id="KW-1185">Reference proteome</keyword>
<protein>
    <recommendedName>
        <fullName evidence="1">BioF2-like acetyltransferase domain-containing protein</fullName>
    </recommendedName>
</protein>
<dbReference type="RefSeq" id="WP_014260204.1">
    <property type="nucleotide sequence ID" value="NC_016629.1"/>
</dbReference>
<evidence type="ECO:0000313" key="3">
    <source>
        <dbReference type="Proteomes" id="UP000007844"/>
    </source>
</evidence>
<proteinExistence type="predicted"/>
<dbReference type="SUPFAM" id="SSF55729">
    <property type="entry name" value="Acyl-CoA N-acyltransferases (Nat)"/>
    <property type="match status" value="1"/>
</dbReference>
<sequence>MSQMEVHGAHKLEELDMHAEAWDRLSSVAPQRSPVLSHAWVRSYLEHLLKPGEKWFCLFAYEDQELVGVLPVIIRQKQSALYGGKRFHAPSDPDVWTGDMLVASGRELETLAALLDGFARREPAHAVLRLSKLPPESPSFRVMQDGFGGCRILKEPNGYGSFLKINGSHEAYVASLSSNFRSNLKKAGKRLNRLGRNDILFLSNEDITEEHIQQFFGLEASGWKGRAGSAILSSKRHTGFFTNLIRRLRARGMLECHFLKVDGKLLAGHLAVRTQSKLTLWKIAYDEEYARYAPGNMLLERLMHKVHEEGATDEIDLITNFPWHSNWGAQKRPYQDLIISAPRLVPYIGNLVSLKANASLRLLRERVKKSPKLSAVAYGVRDLVRRAGS</sequence>
<dbReference type="STRING" id="690850.Desaf_2134"/>
<dbReference type="EMBL" id="CP003221">
    <property type="protein sequence ID" value="EGJ50463.1"/>
    <property type="molecule type" value="Genomic_DNA"/>
</dbReference>
<dbReference type="HOGENOM" id="CLU_656900_0_0_7"/>
<feature type="domain" description="BioF2-like acetyltransferase" evidence="1">
    <location>
        <begin position="178"/>
        <end position="319"/>
    </location>
</feature>